<feature type="signal peptide" evidence="11">
    <location>
        <begin position="1"/>
        <end position="17"/>
    </location>
</feature>
<organism evidence="13 14">
    <name type="scientific">Limulus polyphemus</name>
    <name type="common">Atlantic horseshoe crab</name>
    <dbReference type="NCBI Taxonomy" id="6850"/>
    <lineage>
        <taxon>Eukaryota</taxon>
        <taxon>Metazoa</taxon>
        <taxon>Ecdysozoa</taxon>
        <taxon>Arthropoda</taxon>
        <taxon>Chelicerata</taxon>
        <taxon>Merostomata</taxon>
        <taxon>Xiphosura</taxon>
        <taxon>Limulidae</taxon>
        <taxon>Limulus</taxon>
    </lineage>
</organism>
<comment type="catalytic activity">
    <reaction evidence="10">
        <text>L-threonyl-[protein] + UDP-N-acetyl-alpha-D-glucosamine = 3-O-(N-acetyl-beta-D-glucosaminyl)-L-threonyl-[protein] + UDP + H(+)</text>
        <dbReference type="Rhea" id="RHEA:48908"/>
        <dbReference type="Rhea" id="RHEA-COMP:11060"/>
        <dbReference type="Rhea" id="RHEA-COMP:12252"/>
        <dbReference type="ChEBI" id="CHEBI:15378"/>
        <dbReference type="ChEBI" id="CHEBI:30013"/>
        <dbReference type="ChEBI" id="CHEBI:57705"/>
        <dbReference type="ChEBI" id="CHEBI:58223"/>
        <dbReference type="ChEBI" id="CHEBI:90840"/>
        <dbReference type="EC" id="2.4.1.255"/>
    </reaction>
</comment>
<dbReference type="Pfam" id="PF04577">
    <property type="entry name" value="Glyco_transf_61"/>
    <property type="match status" value="1"/>
</dbReference>
<evidence type="ECO:0000313" key="14">
    <source>
        <dbReference type="RefSeq" id="XP_013783527.1"/>
    </source>
</evidence>
<evidence type="ECO:0000256" key="1">
    <source>
        <dbReference type="ARBA" id="ARBA00011970"/>
    </source>
</evidence>
<dbReference type="Proteomes" id="UP000694941">
    <property type="component" value="Unplaced"/>
</dbReference>
<evidence type="ECO:0000256" key="10">
    <source>
        <dbReference type="ARBA" id="ARBA00049432"/>
    </source>
</evidence>
<comment type="catalytic activity">
    <reaction evidence="9">
        <text>L-seryl-[protein] + UDP-N-acetyl-alpha-D-glucosamine = 3-O-(N-acetyl-beta-D-glucosaminyl)-L-seryl-[protein] + UDP + H(+)</text>
        <dbReference type="Rhea" id="RHEA:48904"/>
        <dbReference type="Rhea" id="RHEA-COMP:9863"/>
        <dbReference type="Rhea" id="RHEA-COMP:12251"/>
        <dbReference type="ChEBI" id="CHEBI:15378"/>
        <dbReference type="ChEBI" id="CHEBI:29999"/>
        <dbReference type="ChEBI" id="CHEBI:57705"/>
        <dbReference type="ChEBI" id="CHEBI:58223"/>
        <dbReference type="ChEBI" id="CHEBI:90838"/>
        <dbReference type="EC" id="2.4.1.255"/>
    </reaction>
</comment>
<evidence type="ECO:0000256" key="6">
    <source>
        <dbReference type="ARBA" id="ARBA00023180"/>
    </source>
</evidence>
<dbReference type="PANTHER" id="PTHR20961">
    <property type="entry name" value="GLYCOSYLTRANSFERASE"/>
    <property type="match status" value="1"/>
</dbReference>
<evidence type="ECO:0000256" key="8">
    <source>
        <dbReference type="ARBA" id="ARBA00042574"/>
    </source>
</evidence>
<keyword evidence="4 11" id="KW-0732">Signal</keyword>
<keyword evidence="6" id="KW-0325">Glycoprotein</keyword>
<dbReference type="InterPro" id="IPR049625">
    <property type="entry name" value="Glyco_transf_61_cat"/>
</dbReference>
<keyword evidence="3" id="KW-0808">Transferase</keyword>
<dbReference type="RefSeq" id="XP_013783527.1">
    <property type="nucleotide sequence ID" value="XM_013928073.2"/>
</dbReference>
<protein>
    <recommendedName>
        <fullName evidence="7">EGF domain-specific O-linked N-acetylglucosamine transferase</fullName>
        <ecNumber evidence="1">2.4.1.255</ecNumber>
    </recommendedName>
    <alternativeName>
        <fullName evidence="8">Extracellular O-linked N-acetylglucosamine transferase</fullName>
    </alternativeName>
</protein>
<name>A0ABM1BK16_LIMPO</name>
<gene>
    <name evidence="14" type="primary">LOC106467695</name>
</gene>
<evidence type="ECO:0000259" key="12">
    <source>
        <dbReference type="Pfam" id="PF04577"/>
    </source>
</evidence>
<proteinExistence type="predicted"/>
<dbReference type="EC" id="2.4.1.255" evidence="1"/>
<keyword evidence="2" id="KW-0328">Glycosyltransferase</keyword>
<dbReference type="InterPro" id="IPR007657">
    <property type="entry name" value="Glycosyltransferase_61"/>
</dbReference>
<feature type="domain" description="Glycosyltransferase 61 catalytic" evidence="12">
    <location>
        <begin position="325"/>
        <end position="428"/>
    </location>
</feature>
<reference evidence="14" key="1">
    <citation type="submission" date="2025-08" db="UniProtKB">
        <authorList>
            <consortium name="RefSeq"/>
        </authorList>
    </citation>
    <scope>IDENTIFICATION</scope>
    <source>
        <tissue evidence="14">Muscle</tissue>
    </source>
</reference>
<evidence type="ECO:0000313" key="13">
    <source>
        <dbReference type="Proteomes" id="UP000694941"/>
    </source>
</evidence>
<dbReference type="PANTHER" id="PTHR20961:SF148">
    <property type="entry name" value="EGF DOMAIN-SPECIFIC O-LINKED N-ACETYLGLUCOSAMINE TRANSFERASE"/>
    <property type="match status" value="1"/>
</dbReference>
<evidence type="ECO:0000256" key="9">
    <source>
        <dbReference type="ARBA" id="ARBA00048317"/>
    </source>
</evidence>
<evidence type="ECO:0000256" key="7">
    <source>
        <dbReference type="ARBA" id="ARBA00040944"/>
    </source>
</evidence>
<dbReference type="GeneID" id="106467695"/>
<feature type="chain" id="PRO_5046847302" description="EGF domain-specific O-linked N-acetylglucosamine transferase" evidence="11">
    <location>
        <begin position="18"/>
        <end position="522"/>
    </location>
</feature>
<keyword evidence="5" id="KW-0256">Endoplasmic reticulum</keyword>
<sequence>MMLSVSSVLMLIQTISNLKIESFAVVMPYDVDLPPEHMAFYFNNNPLAADACRKNDDCPYKKHLDKKVCWGYEETCTEEAKYSDPVCQGDSKGWVKSKKEQKEMFFKQGDFGYIKERKQEMKVLCNEGDSLLECTTYTRFCRAKNIMFDFNKLLDMPEPMRYREDVIGEGQVGGHCTLDKKRLKNEGHHKSPLQSWFAELEHFIELPGHPIKEQMCDAIIDRPTFILKLDATVNMYHHFCDFFNLYASLHLNNTFSKDVYIFIWDTIPYRSNFGITWKAFTNFPLLNLGQFKGQKVCFMDAVFPLLPRMIFGMYYNMPLVPGCQGSGLFHAFNRHIIHRLGIKQQRSSENKVRITLLTRSTQYRRILNEDELIKALEKIPECTVKKVNFNGRIPFIEQLEISHNSDVLIGMHGAGLTHMLFQPDWAVIFEIFNCEDENCYRDLARLRGLKYITWEKRDKLFPEDKGHHPTLGAHAKFTNYAFDVHEFVRLVNIAVYHVKNHPVFQNKHNITNSKSPPSHTEL</sequence>
<evidence type="ECO:0000256" key="5">
    <source>
        <dbReference type="ARBA" id="ARBA00022824"/>
    </source>
</evidence>
<evidence type="ECO:0000256" key="11">
    <source>
        <dbReference type="SAM" id="SignalP"/>
    </source>
</evidence>
<keyword evidence="13" id="KW-1185">Reference proteome</keyword>
<evidence type="ECO:0000256" key="2">
    <source>
        <dbReference type="ARBA" id="ARBA00022676"/>
    </source>
</evidence>
<evidence type="ECO:0000256" key="4">
    <source>
        <dbReference type="ARBA" id="ARBA00022729"/>
    </source>
</evidence>
<accession>A0ABM1BK16</accession>
<evidence type="ECO:0000256" key="3">
    <source>
        <dbReference type="ARBA" id="ARBA00022679"/>
    </source>
</evidence>